<protein>
    <recommendedName>
        <fullName evidence="4">Histone chaperone domain-containing protein</fullName>
    </recommendedName>
</protein>
<gene>
    <name evidence="2" type="ORF">PtA15_7A108</name>
</gene>
<dbReference type="EMBL" id="CP110427">
    <property type="protein sequence ID" value="WAQ86382.1"/>
    <property type="molecule type" value="Genomic_DNA"/>
</dbReference>
<feature type="compositionally biased region" description="Basic residues" evidence="1">
    <location>
        <begin position="86"/>
        <end position="102"/>
    </location>
</feature>
<evidence type="ECO:0000313" key="3">
    <source>
        <dbReference type="Proteomes" id="UP001164743"/>
    </source>
</evidence>
<name>A0ABY7CUI8_9BASI</name>
<sequence>MDQGSTSPPQPLFIPPSSPIIGSLPLSNPISPSAVPPPIPNCCTLADLLIPPISRNPSQSSVSDCKPASIIKSTPSGSMKDAEPSKKKKFPKPLKTNLKLKPRPPSSPRLRKDRTAHNDDSDYEVPEVMPPNPLDDTSSDDADDESANFAESDAPKTDNDIEFNQIPTRRRNKLPGVIDSDNGFNSDNADADGSDSNPNNPDSNSGSDTRN</sequence>
<evidence type="ECO:0000313" key="2">
    <source>
        <dbReference type="EMBL" id="WAQ86382.1"/>
    </source>
</evidence>
<feature type="compositionally biased region" description="Acidic residues" evidence="1">
    <location>
        <begin position="137"/>
        <end position="146"/>
    </location>
</feature>
<feature type="region of interest" description="Disordered" evidence="1">
    <location>
        <begin position="51"/>
        <end position="211"/>
    </location>
</feature>
<evidence type="ECO:0008006" key="4">
    <source>
        <dbReference type="Google" id="ProtNLM"/>
    </source>
</evidence>
<dbReference type="Proteomes" id="UP001164743">
    <property type="component" value="Chromosome 7A"/>
</dbReference>
<dbReference type="GeneID" id="77811575"/>
<evidence type="ECO:0000256" key="1">
    <source>
        <dbReference type="SAM" id="MobiDB-lite"/>
    </source>
</evidence>
<keyword evidence="3" id="KW-1185">Reference proteome</keyword>
<organism evidence="2 3">
    <name type="scientific">Puccinia triticina</name>
    <dbReference type="NCBI Taxonomy" id="208348"/>
    <lineage>
        <taxon>Eukaryota</taxon>
        <taxon>Fungi</taxon>
        <taxon>Dikarya</taxon>
        <taxon>Basidiomycota</taxon>
        <taxon>Pucciniomycotina</taxon>
        <taxon>Pucciniomycetes</taxon>
        <taxon>Pucciniales</taxon>
        <taxon>Pucciniaceae</taxon>
        <taxon>Puccinia</taxon>
    </lineage>
</organism>
<feature type="compositionally biased region" description="Low complexity" evidence="1">
    <location>
        <begin position="194"/>
        <end position="211"/>
    </location>
</feature>
<dbReference type="RefSeq" id="XP_053021937.1">
    <property type="nucleotide sequence ID" value="XM_053170680.1"/>
</dbReference>
<proteinExistence type="predicted"/>
<reference evidence="2" key="1">
    <citation type="submission" date="2022-10" db="EMBL/GenBank/DDBJ databases">
        <title>Puccinia triticina Genome sequencing and assembly.</title>
        <authorList>
            <person name="Li C."/>
        </authorList>
    </citation>
    <scope>NUCLEOTIDE SEQUENCE</scope>
    <source>
        <strain evidence="2">Pt15</strain>
    </source>
</reference>
<accession>A0ABY7CUI8</accession>